<accession>F2D2I9</accession>
<dbReference type="EMBL" id="AK358096">
    <property type="protein sequence ID" value="BAJ89310.1"/>
    <property type="molecule type" value="mRNA"/>
</dbReference>
<feature type="region of interest" description="Disordered" evidence="1">
    <location>
        <begin position="49"/>
        <end position="72"/>
    </location>
</feature>
<sequence>MATLETRSPSESPHASTVTPSTLAFTPTMYPIATRSATSSRARVYAQSTLIRNPAASHGTRRRRPRGGDVVSVVAAARPDNRRPRTAPARRIAWPSVVCWWREEVVVAVLCEVHVVARRTGASAAEATAQGRDQRCAAMSGMVRRRGR</sequence>
<proteinExistence type="evidence at transcript level"/>
<organism evidence="2">
    <name type="scientific">Hordeum vulgare subsp. vulgare</name>
    <name type="common">Domesticated barley</name>
    <dbReference type="NCBI Taxonomy" id="112509"/>
    <lineage>
        <taxon>Eukaryota</taxon>
        <taxon>Viridiplantae</taxon>
        <taxon>Streptophyta</taxon>
        <taxon>Embryophyta</taxon>
        <taxon>Tracheophyta</taxon>
        <taxon>Spermatophyta</taxon>
        <taxon>Magnoliopsida</taxon>
        <taxon>Liliopsida</taxon>
        <taxon>Poales</taxon>
        <taxon>Poaceae</taxon>
        <taxon>BOP clade</taxon>
        <taxon>Pooideae</taxon>
        <taxon>Triticodae</taxon>
        <taxon>Triticeae</taxon>
        <taxon>Hordeinae</taxon>
        <taxon>Hordeum</taxon>
    </lineage>
</organism>
<evidence type="ECO:0000313" key="2">
    <source>
        <dbReference type="EMBL" id="BAJ89310.1"/>
    </source>
</evidence>
<reference evidence="2" key="1">
    <citation type="journal article" date="2011" name="Plant Physiol.">
        <title>Comprehensive sequence analysis of 24,783 barley full-length cDNAs derived from 12 clone libraries.</title>
        <authorList>
            <person name="Matsumoto T."/>
            <person name="Tanaka T."/>
            <person name="Sakai H."/>
            <person name="Amano N."/>
            <person name="Kanamori H."/>
            <person name="Kurita K."/>
            <person name="Kikuta A."/>
            <person name="Kamiya K."/>
            <person name="Yamamoto M."/>
            <person name="Ikawa H."/>
            <person name="Fujii N."/>
            <person name="Hori K."/>
            <person name="Itoh T."/>
            <person name="Sato K."/>
        </authorList>
    </citation>
    <scope>NUCLEOTIDE SEQUENCE</scope>
    <source>
        <tissue evidence="2">Shoot</tissue>
    </source>
</reference>
<dbReference type="AlphaFoldDB" id="F2D2I9"/>
<name>F2D2I9_HORVV</name>
<protein>
    <submittedName>
        <fullName evidence="2">Predicted protein</fullName>
    </submittedName>
</protein>
<feature type="region of interest" description="Disordered" evidence="1">
    <location>
        <begin position="1"/>
        <end position="21"/>
    </location>
</feature>
<evidence type="ECO:0000256" key="1">
    <source>
        <dbReference type="SAM" id="MobiDB-lite"/>
    </source>
</evidence>